<dbReference type="Proteomes" id="UP000189911">
    <property type="component" value="Chromosome F"/>
</dbReference>
<feature type="transmembrane region" description="Helical" evidence="6">
    <location>
        <begin position="327"/>
        <end position="349"/>
    </location>
</feature>
<accession>A0A1G4KAN1</accession>
<dbReference type="EMBL" id="LT598452">
    <property type="protein sequence ID" value="SCV01208.1"/>
    <property type="molecule type" value="Genomic_DNA"/>
</dbReference>
<evidence type="ECO:0000256" key="2">
    <source>
        <dbReference type="ARBA" id="ARBA00022692"/>
    </source>
</evidence>
<feature type="transmembrane region" description="Helical" evidence="6">
    <location>
        <begin position="80"/>
        <end position="103"/>
    </location>
</feature>
<protein>
    <submittedName>
        <fullName evidence="7">LANO_0F10660g1_1</fullName>
    </submittedName>
</protein>
<feature type="transmembrane region" description="Helical" evidence="6">
    <location>
        <begin position="403"/>
        <end position="424"/>
    </location>
</feature>
<name>A0A1G4KAN1_9SACH</name>
<proteinExistence type="predicted"/>
<keyword evidence="8" id="KW-1185">Reference proteome</keyword>
<keyword evidence="4 6" id="KW-0472">Membrane</keyword>
<evidence type="ECO:0000256" key="4">
    <source>
        <dbReference type="ARBA" id="ARBA00023136"/>
    </source>
</evidence>
<keyword evidence="2 6" id="KW-0812">Transmembrane</keyword>
<comment type="subcellular location">
    <subcellularLocation>
        <location evidence="1">Membrane</location>
        <topology evidence="1">Multi-pass membrane protein</topology>
    </subcellularLocation>
</comment>
<feature type="transmembrane region" description="Helical" evidence="6">
    <location>
        <begin position="369"/>
        <end position="391"/>
    </location>
</feature>
<dbReference type="OrthoDB" id="200954at2759"/>
<evidence type="ECO:0000256" key="5">
    <source>
        <dbReference type="SAM" id="MobiDB-lite"/>
    </source>
</evidence>
<reference evidence="8" key="1">
    <citation type="submission" date="2016-03" db="EMBL/GenBank/DDBJ databases">
        <authorList>
            <person name="Devillers Hugo."/>
        </authorList>
    </citation>
    <scope>NUCLEOTIDE SEQUENCE [LARGE SCALE GENOMIC DNA]</scope>
</reference>
<dbReference type="InterPro" id="IPR003689">
    <property type="entry name" value="ZIP"/>
</dbReference>
<feature type="compositionally biased region" description="Basic and acidic residues" evidence="5">
    <location>
        <begin position="227"/>
        <end position="242"/>
    </location>
</feature>
<evidence type="ECO:0000256" key="3">
    <source>
        <dbReference type="ARBA" id="ARBA00022989"/>
    </source>
</evidence>
<organism evidence="7 8">
    <name type="scientific">Lachancea nothofagi CBS 11611</name>
    <dbReference type="NCBI Taxonomy" id="1266666"/>
    <lineage>
        <taxon>Eukaryota</taxon>
        <taxon>Fungi</taxon>
        <taxon>Dikarya</taxon>
        <taxon>Ascomycota</taxon>
        <taxon>Saccharomycotina</taxon>
        <taxon>Saccharomycetes</taxon>
        <taxon>Saccharomycetales</taxon>
        <taxon>Saccharomycetaceae</taxon>
        <taxon>Lachancea</taxon>
    </lineage>
</organism>
<keyword evidence="3 6" id="KW-1133">Transmembrane helix</keyword>
<dbReference type="GO" id="GO:0006882">
    <property type="term" value="P:intracellular zinc ion homeostasis"/>
    <property type="evidence" value="ECO:0007669"/>
    <property type="project" value="TreeGrafter"/>
</dbReference>
<dbReference type="GO" id="GO:0005385">
    <property type="term" value="F:zinc ion transmembrane transporter activity"/>
    <property type="evidence" value="ECO:0007669"/>
    <property type="project" value="TreeGrafter"/>
</dbReference>
<dbReference type="PANTHER" id="PTHR16950:SF16">
    <property type="entry name" value="ZINC TRANSPORTER ZIP13"/>
    <property type="match status" value="1"/>
</dbReference>
<evidence type="ECO:0000256" key="1">
    <source>
        <dbReference type="ARBA" id="ARBA00004141"/>
    </source>
</evidence>
<dbReference type="AlphaFoldDB" id="A0A1G4KAN1"/>
<evidence type="ECO:0000313" key="8">
    <source>
        <dbReference type="Proteomes" id="UP000189911"/>
    </source>
</evidence>
<evidence type="ECO:0000313" key="7">
    <source>
        <dbReference type="EMBL" id="SCV01208.1"/>
    </source>
</evidence>
<gene>
    <name evidence="7" type="ORF">LANO_0F10660G</name>
</gene>
<dbReference type="Pfam" id="PF02535">
    <property type="entry name" value="Zip"/>
    <property type="match status" value="1"/>
</dbReference>
<feature type="compositionally biased region" description="Polar residues" evidence="5">
    <location>
        <begin position="217"/>
        <end position="226"/>
    </location>
</feature>
<dbReference type="PANTHER" id="PTHR16950">
    <property type="entry name" value="ZINC TRANSPORTER SLC39A7 HISTIDINE-RICH MEMBRANE PROTEIN KE4"/>
    <property type="match status" value="1"/>
</dbReference>
<feature type="region of interest" description="Disordered" evidence="5">
    <location>
        <begin position="217"/>
        <end position="252"/>
    </location>
</feature>
<feature type="transmembrane region" description="Helical" evidence="6">
    <location>
        <begin position="152"/>
        <end position="171"/>
    </location>
</feature>
<evidence type="ECO:0000256" key="6">
    <source>
        <dbReference type="SAM" id="Phobius"/>
    </source>
</evidence>
<feature type="transmembrane region" description="Helical" evidence="6">
    <location>
        <begin position="47"/>
        <end position="68"/>
    </location>
</feature>
<sequence>MLAVLIFLLTTVSAHVGHHHGFERAHESDSSGLLTRYMFPYSARYNALLATFYISIAPCIIVAAIPAFRKPQKSRILSLMVAFSFGTLMGDILLHLLPAIFAADSDTSQNLKWYGAVAELLDLGASNVQISELLSTISPDGSKSLSAGKSPLRTVLLGFLVFSGFLIFMIIDKGFKLANYGAVQNSDNAHYHIGHSHTHVLPVPEDSSDVELASIPSVSSEVSENQEITHRSSKKDAGEKTSSKISTNSESKEMGSLQTSAYLSLVSAFVHNITDGFALASSFYVSRSTGVVTTIAVLVHEIPHELGDFAILLASGIDFGKALRLQAIGAIGSLLGTLCGCLANEMTITESTYIMRNGQEHWQFSISEGMLPITAGGLLFISTIGIVPELLRATAKTKDQELANSMLQLASILAGFLLMAWMSLSE</sequence>
<dbReference type="GO" id="GO:0016020">
    <property type="term" value="C:membrane"/>
    <property type="evidence" value="ECO:0007669"/>
    <property type="project" value="UniProtKB-SubCell"/>
</dbReference>